<dbReference type="InterPro" id="IPR012340">
    <property type="entry name" value="NA-bd_OB-fold"/>
</dbReference>
<dbReference type="GO" id="GO:0006310">
    <property type="term" value="P:DNA recombination"/>
    <property type="evidence" value="ECO:0007669"/>
    <property type="project" value="UniProtKB-UniRule"/>
</dbReference>
<keyword evidence="8" id="KW-0472">Membrane</keyword>
<dbReference type="GO" id="GO:0006302">
    <property type="term" value="P:double-strand break repair"/>
    <property type="evidence" value="ECO:0007669"/>
    <property type="project" value="TreeGrafter"/>
</dbReference>
<dbReference type="Proteomes" id="UP000199041">
    <property type="component" value="Unassembled WGS sequence"/>
</dbReference>
<organism evidence="10 11">
    <name type="scientific">Arachidicoccus rhizosphaerae</name>
    <dbReference type="NCBI Taxonomy" id="551991"/>
    <lineage>
        <taxon>Bacteria</taxon>
        <taxon>Pseudomonadati</taxon>
        <taxon>Bacteroidota</taxon>
        <taxon>Chitinophagia</taxon>
        <taxon>Chitinophagales</taxon>
        <taxon>Chitinophagaceae</taxon>
        <taxon>Arachidicoccus</taxon>
    </lineage>
</organism>
<dbReference type="InterPro" id="IPR037278">
    <property type="entry name" value="ARFGAP/RecO"/>
</dbReference>
<evidence type="ECO:0000313" key="11">
    <source>
        <dbReference type="Proteomes" id="UP000199041"/>
    </source>
</evidence>
<feature type="transmembrane region" description="Helical" evidence="8">
    <location>
        <begin position="20"/>
        <end position="36"/>
    </location>
</feature>
<dbReference type="RefSeq" id="WP_091392948.1">
    <property type="nucleotide sequence ID" value="NZ_FNQY01000002.1"/>
</dbReference>
<dbReference type="PANTHER" id="PTHR33991">
    <property type="entry name" value="DNA REPAIR PROTEIN RECO"/>
    <property type="match status" value="1"/>
</dbReference>
<reference evidence="10 11" key="1">
    <citation type="submission" date="2016-10" db="EMBL/GenBank/DDBJ databases">
        <authorList>
            <person name="de Groot N.N."/>
        </authorList>
    </citation>
    <scope>NUCLEOTIDE SEQUENCE [LARGE SCALE GENOMIC DNA]</scope>
    <source>
        <strain evidence="10 11">Vu-144</strain>
    </source>
</reference>
<dbReference type="Gene3D" id="1.20.1440.120">
    <property type="entry name" value="Recombination protein O, C-terminal domain"/>
    <property type="match status" value="1"/>
</dbReference>
<keyword evidence="8" id="KW-0812">Transmembrane</keyword>
<dbReference type="Gene3D" id="2.40.50.140">
    <property type="entry name" value="Nucleic acid-binding proteins"/>
    <property type="match status" value="1"/>
</dbReference>
<sequence>MTHKTKAVVLRTVKYGESSLIVTMFTALFGLQSYMVKGVRTAGKSAGGKISFFQPAAILELEAYLNPLKHLQFIKEYQWAYIYKSLYYDVLKNAVATYLIEMIVQTIKEEESGTSLFDTIEQTLEYIDQHEAADILNIPLIFSLQLASLLGFRFHGRYQASTPVLDLQEGLYVARAPQHGFYLEGEAAAINSQLMQIKDLAHAKDVQISNINRRSLLKYYQQFFSLHLENYREARSYQILRTVLQ</sequence>
<dbReference type="OrthoDB" id="9789152at2"/>
<dbReference type="InterPro" id="IPR003717">
    <property type="entry name" value="RecO"/>
</dbReference>
<keyword evidence="4 7" id="KW-0233">DNA recombination</keyword>
<proteinExistence type="inferred from homology"/>
<name>A0A1H3W2L3_9BACT</name>
<dbReference type="EMBL" id="FNQY01000002">
    <property type="protein sequence ID" value="SDZ81220.1"/>
    <property type="molecule type" value="Genomic_DNA"/>
</dbReference>
<evidence type="ECO:0000256" key="8">
    <source>
        <dbReference type="SAM" id="Phobius"/>
    </source>
</evidence>
<dbReference type="STRING" id="551991.SAMN05192529_10275"/>
<gene>
    <name evidence="7" type="primary">recO</name>
    <name evidence="10" type="ORF">SAMN05192529_10275</name>
</gene>
<comment type="similarity">
    <text evidence="1 7">Belongs to the RecO family.</text>
</comment>
<dbReference type="NCBIfam" id="TIGR00613">
    <property type="entry name" value="reco"/>
    <property type="match status" value="1"/>
</dbReference>
<keyword evidence="8" id="KW-1133">Transmembrane helix</keyword>
<dbReference type="Pfam" id="PF11967">
    <property type="entry name" value="RecO_N"/>
    <property type="match status" value="1"/>
</dbReference>
<dbReference type="PANTHER" id="PTHR33991:SF1">
    <property type="entry name" value="DNA REPAIR PROTEIN RECO"/>
    <property type="match status" value="1"/>
</dbReference>
<evidence type="ECO:0000313" key="10">
    <source>
        <dbReference type="EMBL" id="SDZ81220.1"/>
    </source>
</evidence>
<keyword evidence="11" id="KW-1185">Reference proteome</keyword>
<comment type="function">
    <text evidence="7">Involved in DNA repair and RecF pathway recombination.</text>
</comment>
<feature type="domain" description="DNA replication/recombination mediator RecO N-terminal" evidence="9">
    <location>
        <begin position="1"/>
        <end position="81"/>
    </location>
</feature>
<evidence type="ECO:0000259" key="9">
    <source>
        <dbReference type="Pfam" id="PF11967"/>
    </source>
</evidence>
<evidence type="ECO:0000256" key="5">
    <source>
        <dbReference type="ARBA" id="ARBA00023204"/>
    </source>
</evidence>
<accession>A0A1H3W2L3</accession>
<dbReference type="AlphaFoldDB" id="A0A1H3W2L3"/>
<evidence type="ECO:0000256" key="4">
    <source>
        <dbReference type="ARBA" id="ARBA00023172"/>
    </source>
</evidence>
<dbReference type="SUPFAM" id="SSF50249">
    <property type="entry name" value="Nucleic acid-binding proteins"/>
    <property type="match status" value="1"/>
</dbReference>
<evidence type="ECO:0000256" key="7">
    <source>
        <dbReference type="HAMAP-Rule" id="MF_00201"/>
    </source>
</evidence>
<evidence type="ECO:0000256" key="6">
    <source>
        <dbReference type="ARBA" id="ARBA00033409"/>
    </source>
</evidence>
<dbReference type="InterPro" id="IPR022572">
    <property type="entry name" value="DNA_rep/recomb_RecO_N"/>
</dbReference>
<dbReference type="InterPro" id="IPR042242">
    <property type="entry name" value="RecO_C"/>
</dbReference>
<evidence type="ECO:0000256" key="2">
    <source>
        <dbReference type="ARBA" id="ARBA00021310"/>
    </source>
</evidence>
<evidence type="ECO:0000256" key="3">
    <source>
        <dbReference type="ARBA" id="ARBA00022763"/>
    </source>
</evidence>
<evidence type="ECO:0000256" key="1">
    <source>
        <dbReference type="ARBA" id="ARBA00007452"/>
    </source>
</evidence>
<dbReference type="GO" id="GO:0043590">
    <property type="term" value="C:bacterial nucleoid"/>
    <property type="evidence" value="ECO:0007669"/>
    <property type="project" value="TreeGrafter"/>
</dbReference>
<protein>
    <recommendedName>
        <fullName evidence="2 7">DNA repair protein RecO</fullName>
    </recommendedName>
    <alternativeName>
        <fullName evidence="6 7">Recombination protein O</fullName>
    </alternativeName>
</protein>
<keyword evidence="5 7" id="KW-0234">DNA repair</keyword>
<dbReference type="Pfam" id="PF02565">
    <property type="entry name" value="RecO_C"/>
    <property type="match status" value="1"/>
</dbReference>
<keyword evidence="3 7" id="KW-0227">DNA damage</keyword>
<dbReference type="HAMAP" id="MF_00201">
    <property type="entry name" value="RecO"/>
    <property type="match status" value="1"/>
</dbReference>
<dbReference type="SUPFAM" id="SSF57863">
    <property type="entry name" value="ArfGap/RecO-like zinc finger"/>
    <property type="match status" value="1"/>
</dbReference>